<accession>A0AAF3EFH4</accession>
<name>A0AAF3EFH4_9BILA</name>
<feature type="signal peptide" evidence="1">
    <location>
        <begin position="1"/>
        <end position="16"/>
    </location>
</feature>
<evidence type="ECO:0000313" key="3">
    <source>
        <dbReference type="WBParaSite" id="MBELARI_LOCUS12137"/>
    </source>
</evidence>
<organism evidence="2 4">
    <name type="scientific">Mesorhabditis belari</name>
    <dbReference type="NCBI Taxonomy" id="2138241"/>
    <lineage>
        <taxon>Eukaryota</taxon>
        <taxon>Metazoa</taxon>
        <taxon>Ecdysozoa</taxon>
        <taxon>Nematoda</taxon>
        <taxon>Chromadorea</taxon>
        <taxon>Rhabditida</taxon>
        <taxon>Rhabditina</taxon>
        <taxon>Rhabditomorpha</taxon>
        <taxon>Rhabditoidea</taxon>
        <taxon>Rhabditidae</taxon>
        <taxon>Mesorhabditinae</taxon>
        <taxon>Mesorhabditis</taxon>
    </lineage>
</organism>
<evidence type="ECO:0000313" key="4">
    <source>
        <dbReference type="WBParaSite" id="MBELARI_LOCUS1273"/>
    </source>
</evidence>
<dbReference type="WBParaSite" id="MBELARI_LOCUS1273">
    <property type="protein sequence ID" value="MBELARI_LOCUS1273"/>
    <property type="gene ID" value="MBELARI_LOCUS1273"/>
</dbReference>
<proteinExistence type="predicted"/>
<keyword evidence="2" id="KW-1185">Reference proteome</keyword>
<reference evidence="3 4" key="1">
    <citation type="submission" date="2024-02" db="UniProtKB">
        <authorList>
            <consortium name="WormBaseParasite"/>
        </authorList>
    </citation>
    <scope>IDENTIFICATION</scope>
</reference>
<dbReference type="Proteomes" id="UP000887575">
    <property type="component" value="Unassembled WGS sequence"/>
</dbReference>
<protein>
    <submittedName>
        <fullName evidence="3 4">Uncharacterized protein</fullName>
    </submittedName>
</protein>
<dbReference type="WBParaSite" id="MBELARI_LOCUS12137">
    <property type="protein sequence ID" value="MBELARI_LOCUS12137"/>
    <property type="gene ID" value="MBELARI_LOCUS12137"/>
</dbReference>
<keyword evidence="1" id="KW-0732">Signal</keyword>
<dbReference type="AlphaFoldDB" id="A0AAF3EFH4"/>
<sequence length="160" mass="16634">MQNFVVFSLLVGVTVAGFKPLPGGTPSKLTASCVDFCNGQSRSTSTGFNFQDNGWELCNCPIAQGAHQWANSGCWRECVDRCVSLKGKCADPKKSNKKNEGPCCSTADKNSTIQAQCYSTASGLCYCNGQNAQCSGGSVTTTTTTQNAGGGPIGGPIGRK</sequence>
<evidence type="ECO:0000313" key="2">
    <source>
        <dbReference type="Proteomes" id="UP000887575"/>
    </source>
</evidence>
<evidence type="ECO:0000256" key="1">
    <source>
        <dbReference type="SAM" id="SignalP"/>
    </source>
</evidence>
<feature type="chain" id="PRO_5041894063" evidence="1">
    <location>
        <begin position="17"/>
        <end position="160"/>
    </location>
</feature>